<evidence type="ECO:0000256" key="6">
    <source>
        <dbReference type="ARBA" id="ARBA00023242"/>
    </source>
</evidence>
<evidence type="ECO:0000256" key="1">
    <source>
        <dbReference type="ARBA" id="ARBA00004123"/>
    </source>
</evidence>
<dbReference type="AlphaFoldDB" id="B6VEP8"/>
<proteinExistence type="evidence at transcript level"/>
<feature type="non-terminal residue" evidence="9">
    <location>
        <position position="1"/>
    </location>
</feature>
<evidence type="ECO:0000256" key="2">
    <source>
        <dbReference type="ARBA" id="ARBA00006378"/>
    </source>
</evidence>
<evidence type="ECO:0000256" key="3">
    <source>
        <dbReference type="ARBA" id="ARBA00023015"/>
    </source>
</evidence>
<dbReference type="PANTHER" id="PTHR13186">
    <property type="entry name" value="MEDIATOR OF RNA POLYMERASE II TRANSCRIPTION SUBUNIT 31"/>
    <property type="match status" value="1"/>
</dbReference>
<evidence type="ECO:0000256" key="7">
    <source>
        <dbReference type="RuleBase" id="RU364129"/>
    </source>
</evidence>
<sequence>QHKAQWAEQHLSSSHTSYSPCVDSMKRTCCGFARLEFPAMTCACYASYSEGDLYGGVNVTSLEGETDIGVTCHFELKSMDPGKGSSDSSPLPSIPKEPYTDPDDGRQRFLLQLEFIQCLANRTIHYMAQNRYFDDEAFIGYLKYLQYWQRP</sequence>
<feature type="region of interest" description="Disordered" evidence="8">
    <location>
        <begin position="79"/>
        <end position="100"/>
    </location>
</feature>
<keyword evidence="4 7" id="KW-0010">Activator</keyword>
<dbReference type="Pfam" id="PF05669">
    <property type="entry name" value="Med31"/>
    <property type="match status" value="1"/>
</dbReference>
<comment type="similarity">
    <text evidence="2 7">Belongs to the Mediator complex subunit 31 family.</text>
</comment>
<reference evidence="9" key="1">
    <citation type="submission" date="2008-10" db="EMBL/GenBank/DDBJ databases">
        <title>Cloning and characterization of cold regulated sequences in cypress (Cupressus sempervirens).</title>
        <authorList>
            <person name="Pedron L."/>
            <person name="Baldi P."/>
            <person name="La Porta N."/>
        </authorList>
    </citation>
    <scope>NUCLEOTIDE SEQUENCE</scope>
    <source>
        <strain evidence="9">Cyplp106</strain>
    </source>
</reference>
<evidence type="ECO:0000313" key="9">
    <source>
        <dbReference type="EMBL" id="ACJ09627.1"/>
    </source>
</evidence>
<accession>B6VEP8</accession>
<evidence type="ECO:0000256" key="4">
    <source>
        <dbReference type="ARBA" id="ARBA00023159"/>
    </source>
</evidence>
<dbReference type="GO" id="GO:0006355">
    <property type="term" value="P:regulation of DNA-templated transcription"/>
    <property type="evidence" value="ECO:0007669"/>
    <property type="project" value="InterPro"/>
</dbReference>
<comment type="subunit">
    <text evidence="7">Component of the Mediator complex.</text>
</comment>
<comment type="subcellular location">
    <subcellularLocation>
        <location evidence="1 7">Nucleus</location>
    </subcellularLocation>
</comment>
<protein>
    <recommendedName>
        <fullName evidence="7">Mediator of RNA polymerase II transcription subunit 31</fullName>
    </recommendedName>
</protein>
<evidence type="ECO:0000256" key="5">
    <source>
        <dbReference type="ARBA" id="ARBA00023163"/>
    </source>
</evidence>
<feature type="non-terminal residue" evidence="9">
    <location>
        <position position="151"/>
    </location>
</feature>
<evidence type="ECO:0000256" key="8">
    <source>
        <dbReference type="SAM" id="MobiDB-lite"/>
    </source>
</evidence>
<keyword evidence="3 7" id="KW-0805">Transcription regulation</keyword>
<dbReference type="GO" id="GO:0003712">
    <property type="term" value="F:transcription coregulator activity"/>
    <property type="evidence" value="ECO:0007669"/>
    <property type="project" value="InterPro"/>
</dbReference>
<name>B6VEP8_CUPSE</name>
<comment type="function">
    <text evidence="7">Component of the Mediator complex, a coactivator involved in the regulated transcription of nearly all RNA polymerase II-dependent genes. Mediator functions as a bridge to convey information from gene-specific regulatory proteins to the basal RNA polymerase II transcription machinery. Mediator is recruited to promoters by direct interactions with regulatory proteins and serves as a scaffold for the assembly of a functional preinitiation complex with RNA polymerase II and the general transcription factors.</text>
</comment>
<dbReference type="GO" id="GO:0016592">
    <property type="term" value="C:mediator complex"/>
    <property type="evidence" value="ECO:0007669"/>
    <property type="project" value="InterPro"/>
</dbReference>
<dbReference type="InterPro" id="IPR038089">
    <property type="entry name" value="Med31_sf"/>
</dbReference>
<dbReference type="Gene3D" id="1.10.10.1340">
    <property type="entry name" value="Mediator of RNA polymerase II, submodule Med31 (Soh1)"/>
    <property type="match status" value="1"/>
</dbReference>
<organism evidence="9">
    <name type="scientific">Cupressus sempervirens</name>
    <name type="common">Italian cypress</name>
    <dbReference type="NCBI Taxonomy" id="13469"/>
    <lineage>
        <taxon>Eukaryota</taxon>
        <taxon>Viridiplantae</taxon>
        <taxon>Streptophyta</taxon>
        <taxon>Embryophyta</taxon>
        <taxon>Tracheophyta</taxon>
        <taxon>Spermatophyta</taxon>
        <taxon>Pinopsida</taxon>
        <taxon>Pinidae</taxon>
        <taxon>Conifers II</taxon>
        <taxon>Cupressales</taxon>
        <taxon>Cupressaceae</taxon>
        <taxon>Cupressus</taxon>
    </lineage>
</organism>
<keyword evidence="6 7" id="KW-0539">Nucleus</keyword>
<dbReference type="EMBL" id="FJ379988">
    <property type="protein sequence ID" value="ACJ09627.1"/>
    <property type="molecule type" value="mRNA"/>
</dbReference>
<dbReference type="InterPro" id="IPR008831">
    <property type="entry name" value="Mediator_Med31"/>
</dbReference>
<keyword evidence="5 7" id="KW-0804">Transcription</keyword>